<evidence type="ECO:0000313" key="3">
    <source>
        <dbReference type="EMBL" id="QJA86949.1"/>
    </source>
</evidence>
<evidence type="ECO:0000313" key="2">
    <source>
        <dbReference type="EMBL" id="QJA55290.1"/>
    </source>
</evidence>
<dbReference type="EMBL" id="MT145178">
    <property type="protein sequence ID" value="QJI04422.1"/>
    <property type="molecule type" value="Genomic_DNA"/>
</dbReference>
<organism evidence="2">
    <name type="scientific">viral metagenome</name>
    <dbReference type="NCBI Taxonomy" id="1070528"/>
    <lineage>
        <taxon>unclassified sequences</taxon>
        <taxon>metagenomes</taxon>
        <taxon>organismal metagenomes</taxon>
    </lineage>
</organism>
<feature type="transmembrane region" description="Helical" evidence="1">
    <location>
        <begin position="39"/>
        <end position="57"/>
    </location>
</feature>
<keyword evidence="1" id="KW-1133">Transmembrane helix</keyword>
<reference evidence="2" key="1">
    <citation type="submission" date="2020-03" db="EMBL/GenBank/DDBJ databases">
        <title>The deep terrestrial virosphere.</title>
        <authorList>
            <person name="Holmfeldt K."/>
            <person name="Nilsson E."/>
            <person name="Simone D."/>
            <person name="Lopez-Fernandez M."/>
            <person name="Wu X."/>
            <person name="de Brujin I."/>
            <person name="Lundin D."/>
            <person name="Andersson A."/>
            <person name="Bertilsson S."/>
            <person name="Dopson M."/>
        </authorList>
    </citation>
    <scope>NUCLEOTIDE SEQUENCE</scope>
    <source>
        <strain evidence="3">MM415B03088</strain>
        <strain evidence="2">TM448A08763</strain>
        <strain evidence="4">TM448B08348</strain>
    </source>
</reference>
<accession>A0A6H2A765</accession>
<keyword evidence="1" id="KW-0812">Transmembrane</keyword>
<feature type="transmembrane region" description="Helical" evidence="1">
    <location>
        <begin position="7"/>
        <end position="27"/>
    </location>
</feature>
<sequence>MKLLKDFGVTALFGTMVIIGVFALLFIGVSRDKIEFDQLLPIVSAWVSAIVGAYFAVKAVKTGNNQ</sequence>
<protein>
    <submittedName>
        <fullName evidence="2">Uncharacterized protein</fullName>
    </submittedName>
</protein>
<name>A0A6H2A765_9ZZZZ</name>
<proteinExistence type="predicted"/>
<keyword evidence="1" id="KW-0472">Membrane</keyword>
<evidence type="ECO:0000256" key="1">
    <source>
        <dbReference type="SAM" id="Phobius"/>
    </source>
</evidence>
<dbReference type="EMBL" id="MT142671">
    <property type="protein sequence ID" value="QJA86949.1"/>
    <property type="molecule type" value="Genomic_DNA"/>
</dbReference>
<dbReference type="AlphaFoldDB" id="A0A6H2A765"/>
<dbReference type="EMBL" id="MT144585">
    <property type="protein sequence ID" value="QJA55290.1"/>
    <property type="molecule type" value="Genomic_DNA"/>
</dbReference>
<evidence type="ECO:0000313" key="4">
    <source>
        <dbReference type="EMBL" id="QJI04422.1"/>
    </source>
</evidence>
<gene>
    <name evidence="3" type="ORF">MM415B03088_0005</name>
    <name evidence="2" type="ORF">TM448A08763_0007</name>
    <name evidence="4" type="ORF">TM448B08348_0005</name>
</gene>